<keyword evidence="1" id="KW-1133">Transmembrane helix</keyword>
<evidence type="ECO:0000313" key="2">
    <source>
        <dbReference type="EMBL" id="GIZ38749.1"/>
    </source>
</evidence>
<evidence type="ECO:0000256" key="1">
    <source>
        <dbReference type="SAM" id="Phobius"/>
    </source>
</evidence>
<dbReference type="AlphaFoldDB" id="A0A9P3C9A5"/>
<comment type="caution">
    <text evidence="2">The sequence shown here is derived from an EMBL/GenBank/DDBJ whole genome shotgun (WGS) entry which is preliminary data.</text>
</comment>
<reference evidence="2 3" key="1">
    <citation type="submission" date="2021-01" db="EMBL/GenBank/DDBJ databases">
        <title>Cercospora kikuchii MAFF 305040 whole genome shotgun sequence.</title>
        <authorList>
            <person name="Kashiwa T."/>
            <person name="Suzuki T."/>
        </authorList>
    </citation>
    <scope>NUCLEOTIDE SEQUENCE [LARGE SCALE GENOMIC DNA]</scope>
    <source>
        <strain evidence="2 3">MAFF 305040</strain>
    </source>
</reference>
<organism evidence="2 3">
    <name type="scientific">Cercospora kikuchii</name>
    <dbReference type="NCBI Taxonomy" id="84275"/>
    <lineage>
        <taxon>Eukaryota</taxon>
        <taxon>Fungi</taxon>
        <taxon>Dikarya</taxon>
        <taxon>Ascomycota</taxon>
        <taxon>Pezizomycotina</taxon>
        <taxon>Dothideomycetes</taxon>
        <taxon>Dothideomycetidae</taxon>
        <taxon>Mycosphaerellales</taxon>
        <taxon>Mycosphaerellaceae</taxon>
        <taxon>Cercospora</taxon>
    </lineage>
</organism>
<dbReference type="EMBL" id="BOLY01000001">
    <property type="protein sequence ID" value="GIZ38749.1"/>
    <property type="molecule type" value="Genomic_DNA"/>
</dbReference>
<keyword evidence="3" id="KW-1185">Reference proteome</keyword>
<feature type="transmembrane region" description="Helical" evidence="1">
    <location>
        <begin position="122"/>
        <end position="144"/>
    </location>
</feature>
<dbReference type="RefSeq" id="XP_044653236.1">
    <property type="nucleotide sequence ID" value="XM_044797301.1"/>
</dbReference>
<name>A0A9P3C9A5_9PEZI</name>
<dbReference type="GeneID" id="68287728"/>
<dbReference type="OrthoDB" id="2956246at2759"/>
<dbReference type="Proteomes" id="UP000825890">
    <property type="component" value="Unassembled WGS sequence"/>
</dbReference>
<protein>
    <submittedName>
        <fullName evidence="2">Uncharacterized protein</fullName>
    </submittedName>
</protein>
<proteinExistence type="predicted"/>
<keyword evidence="1" id="KW-0472">Membrane</keyword>
<gene>
    <name evidence="2" type="ORF">CKM354_000215300</name>
</gene>
<accession>A0A9P3C9A5</accession>
<evidence type="ECO:0000313" key="3">
    <source>
        <dbReference type="Proteomes" id="UP000825890"/>
    </source>
</evidence>
<feature type="transmembrane region" description="Helical" evidence="1">
    <location>
        <begin position="252"/>
        <end position="271"/>
    </location>
</feature>
<feature type="transmembrane region" description="Helical" evidence="1">
    <location>
        <begin position="150"/>
        <end position="170"/>
    </location>
</feature>
<keyword evidence="1" id="KW-0812">Transmembrane</keyword>
<sequence length="329" mass="35580">MPKLWLQHSDLGLYLDAIGLLALADLEVVARQTALAGNSSLLDALLIAPGLHRQQHATELNKGEYPACAAMTTGYVFRIENQATVAYLQRVGKPGHLTTLEVTSSGSEERAQLRFDSSTTTAMPLVSLLHWSAAGATIAVLSAFVVCGDVWAIAVLSGFICARICNIAVVRRRCRPGWFGAPEPGVRSDLLILLSQDKWIRMRGSTDDIKAVTSGTWMQDATALEDLLNSTATVLTYLDAGLVIHMKPASKVLLLGLLLSTAGLLGLANNFSAELQMHGRLVSIKNGPKAYPRRRVLADELVEETGKKHWAMKLGLLPAEKDDHEPPTI</sequence>